<accession>A0ACB8V9A4</accession>
<organism evidence="1 2">
    <name type="scientific">Scortum barcoo</name>
    <name type="common">barcoo grunter</name>
    <dbReference type="NCBI Taxonomy" id="214431"/>
    <lineage>
        <taxon>Eukaryota</taxon>
        <taxon>Metazoa</taxon>
        <taxon>Chordata</taxon>
        <taxon>Craniata</taxon>
        <taxon>Vertebrata</taxon>
        <taxon>Euteleostomi</taxon>
        <taxon>Actinopterygii</taxon>
        <taxon>Neopterygii</taxon>
        <taxon>Teleostei</taxon>
        <taxon>Neoteleostei</taxon>
        <taxon>Acanthomorphata</taxon>
        <taxon>Eupercaria</taxon>
        <taxon>Centrarchiformes</taxon>
        <taxon>Terapontoidei</taxon>
        <taxon>Terapontidae</taxon>
        <taxon>Scortum</taxon>
    </lineage>
</organism>
<evidence type="ECO:0000313" key="1">
    <source>
        <dbReference type="EMBL" id="KAI3352143.1"/>
    </source>
</evidence>
<sequence length="183" mass="20007">MQIKECAGPSGVPDEAAVAVGNLRRALAETTHDLGDKDQSSEVYVHEAAVCEAFNIKVGGGTFWFSQRLGSTPSIPDSAIVPEGALHFTDRNGQVHSGKSKGGGVCFMVNIKWCSDVEIISTGCSPDLEHLMIRCRPYYLPREFTSVVMTAVYVPPQRRQPTRPWTSCLESSTGQRLYIEMSP</sequence>
<gene>
    <name evidence="1" type="ORF">L3Q82_020948</name>
</gene>
<dbReference type="Proteomes" id="UP000831701">
    <property type="component" value="Chromosome 24"/>
</dbReference>
<evidence type="ECO:0000313" key="2">
    <source>
        <dbReference type="Proteomes" id="UP000831701"/>
    </source>
</evidence>
<protein>
    <submittedName>
        <fullName evidence="1">Uncharacterized protein</fullName>
    </submittedName>
</protein>
<comment type="caution">
    <text evidence="1">The sequence shown here is derived from an EMBL/GenBank/DDBJ whole genome shotgun (WGS) entry which is preliminary data.</text>
</comment>
<reference evidence="1" key="1">
    <citation type="submission" date="2022-04" db="EMBL/GenBank/DDBJ databases">
        <title>Jade perch genome.</title>
        <authorList>
            <person name="Chao B."/>
        </authorList>
    </citation>
    <scope>NUCLEOTIDE SEQUENCE</scope>
    <source>
        <strain evidence="1">CB-2022</strain>
    </source>
</reference>
<keyword evidence="2" id="KW-1185">Reference proteome</keyword>
<dbReference type="EMBL" id="CM041554">
    <property type="protein sequence ID" value="KAI3352143.1"/>
    <property type="molecule type" value="Genomic_DNA"/>
</dbReference>
<proteinExistence type="predicted"/>
<name>A0ACB8V9A4_9TELE</name>